<protein>
    <recommendedName>
        <fullName evidence="5">Efflux transporter periplasmic adaptor subunit</fullName>
    </recommendedName>
</protein>
<feature type="chain" id="PRO_5037280312" description="Efflux transporter periplasmic adaptor subunit" evidence="2">
    <location>
        <begin position="26"/>
        <end position="82"/>
    </location>
</feature>
<evidence type="ECO:0000256" key="1">
    <source>
        <dbReference type="SAM" id="MobiDB-lite"/>
    </source>
</evidence>
<name>A0A942E5H9_9HYPH</name>
<feature type="compositionally biased region" description="Polar residues" evidence="1">
    <location>
        <begin position="55"/>
        <end position="69"/>
    </location>
</feature>
<dbReference type="EMBL" id="JAGWCR010000014">
    <property type="protein sequence ID" value="MBS3651580.1"/>
    <property type="molecule type" value="Genomic_DNA"/>
</dbReference>
<feature type="region of interest" description="Disordered" evidence="1">
    <location>
        <begin position="24"/>
        <end position="82"/>
    </location>
</feature>
<evidence type="ECO:0000256" key="2">
    <source>
        <dbReference type="SAM" id="SignalP"/>
    </source>
</evidence>
<dbReference type="Proteomes" id="UP000680348">
    <property type="component" value="Unassembled WGS sequence"/>
</dbReference>
<dbReference type="AlphaFoldDB" id="A0A942E5H9"/>
<comment type="caution">
    <text evidence="3">The sequence shown here is derived from an EMBL/GenBank/DDBJ whole genome shotgun (WGS) entry which is preliminary data.</text>
</comment>
<evidence type="ECO:0000313" key="4">
    <source>
        <dbReference type="Proteomes" id="UP000680348"/>
    </source>
</evidence>
<proteinExistence type="predicted"/>
<dbReference type="RefSeq" id="WP_188257129.1">
    <property type="nucleotide sequence ID" value="NZ_JABVCF010000014.1"/>
</dbReference>
<keyword evidence="2" id="KW-0732">Signal</keyword>
<sequence length="82" mass="8602">MKLYRGAMVLGFVVVGLTWSSLADAEQHQHSTGPAETEAANERPAAPASGESPAKSDTNPAESAVQMSSHAPVVFTLRTGHR</sequence>
<evidence type="ECO:0008006" key="5">
    <source>
        <dbReference type="Google" id="ProtNLM"/>
    </source>
</evidence>
<accession>A0A942E5H9</accession>
<gene>
    <name evidence="3" type="ORF">KEU06_23460</name>
</gene>
<keyword evidence="4" id="KW-1185">Reference proteome</keyword>
<reference evidence="3" key="1">
    <citation type="submission" date="2021-04" db="EMBL/GenBank/DDBJ databases">
        <title>Pseudaminobacter soli sp. nov., isolated from paddy soil contaminated by heavy metals.</title>
        <authorList>
            <person name="Zhang K."/>
        </authorList>
    </citation>
    <scope>NUCLEOTIDE SEQUENCE</scope>
    <source>
        <strain evidence="3">19-2017</strain>
    </source>
</reference>
<organism evidence="3 4">
    <name type="scientific">Pseudaminobacter soli</name>
    <name type="common">ex Zhang et al. 2022</name>
    <dbReference type="NCBI Taxonomy" id="2831468"/>
    <lineage>
        <taxon>Bacteria</taxon>
        <taxon>Pseudomonadati</taxon>
        <taxon>Pseudomonadota</taxon>
        <taxon>Alphaproteobacteria</taxon>
        <taxon>Hyphomicrobiales</taxon>
        <taxon>Phyllobacteriaceae</taxon>
        <taxon>Pseudaminobacter</taxon>
    </lineage>
</organism>
<feature type="signal peptide" evidence="2">
    <location>
        <begin position="1"/>
        <end position="25"/>
    </location>
</feature>
<evidence type="ECO:0000313" key="3">
    <source>
        <dbReference type="EMBL" id="MBS3651580.1"/>
    </source>
</evidence>